<dbReference type="EMBL" id="AY530951">
    <property type="protein sequence ID" value="AAT08013.1"/>
    <property type="molecule type" value="Genomic_DNA"/>
</dbReference>
<reference evidence="2" key="1">
    <citation type="journal article" date="2004" name="Genome Res.">
        <title>Close split of sorghum and maize genome progenitors.</title>
        <authorList>
            <person name="Swigonova Z."/>
            <person name="Lai J."/>
            <person name="Ma J."/>
            <person name="Ramakrishna W."/>
            <person name="Llaca V."/>
            <person name="Bennetzen J.L."/>
            <person name="Messing J."/>
        </authorList>
    </citation>
    <scope>NUCLEOTIDE SEQUENCE</scope>
</reference>
<name>Q6QP51_MAIZE</name>
<feature type="region of interest" description="Disordered" evidence="1">
    <location>
        <begin position="85"/>
        <end position="220"/>
    </location>
</feature>
<reference evidence="2" key="3">
    <citation type="submission" date="2004-01" db="EMBL/GenBank/DDBJ databases">
        <title>Extensive shuffling of gene order in genomes of the grass family.</title>
        <authorList>
            <person name="Lai J."/>
            <person name="Swigonova Z."/>
            <person name="Ma J."/>
            <person name="Ramakrishna W."/>
            <person name="Bennetzen J.L."/>
            <person name="Messing J."/>
        </authorList>
    </citation>
    <scope>NUCLEOTIDE SEQUENCE</scope>
</reference>
<reference evidence="2" key="4">
    <citation type="submission" date="2004-01" db="EMBL/GenBank/DDBJ databases">
        <authorList>
            <person name="Ma J."/>
            <person name="Ramakrishna W."/>
            <person name="Bennetzen J.L."/>
        </authorList>
    </citation>
    <scope>NUCLEOTIDE SEQUENCE</scope>
</reference>
<feature type="compositionally biased region" description="Low complexity" evidence="1">
    <location>
        <begin position="143"/>
        <end position="155"/>
    </location>
</feature>
<gene>
    <name evidence="2" type="ORF">Z214A02.12</name>
</gene>
<reference evidence="2" key="2">
    <citation type="journal article" date="2004" name="Genome Res.">
        <title>Gene loss and movement in the maize genome.</title>
        <authorList>
            <person name="Lai J."/>
            <person name="Ma J."/>
            <person name="Swigonova Z."/>
            <person name="Ramakrishna W."/>
            <person name="Linton E."/>
            <person name="Llaca V."/>
            <person name="Tanyolac B."/>
            <person name="Park Y.J."/>
            <person name="Jeong O.Y."/>
            <person name="Bennetzen J.L."/>
            <person name="Messing J."/>
        </authorList>
    </citation>
    <scope>NUCLEOTIDE SEQUENCE</scope>
</reference>
<feature type="compositionally biased region" description="Basic and acidic residues" evidence="1">
    <location>
        <begin position="157"/>
        <end position="166"/>
    </location>
</feature>
<accession>Q6QP51</accession>
<evidence type="ECO:0000313" key="2">
    <source>
        <dbReference type="EMBL" id="AAT08013.1"/>
    </source>
</evidence>
<organism evidence="2">
    <name type="scientific">Zea mays</name>
    <name type="common">Maize</name>
    <dbReference type="NCBI Taxonomy" id="4577"/>
    <lineage>
        <taxon>Eukaryota</taxon>
        <taxon>Viridiplantae</taxon>
        <taxon>Streptophyta</taxon>
        <taxon>Embryophyta</taxon>
        <taxon>Tracheophyta</taxon>
        <taxon>Spermatophyta</taxon>
        <taxon>Magnoliopsida</taxon>
        <taxon>Liliopsida</taxon>
        <taxon>Poales</taxon>
        <taxon>Poaceae</taxon>
        <taxon>PACMAD clade</taxon>
        <taxon>Panicoideae</taxon>
        <taxon>Andropogonodae</taxon>
        <taxon>Andropogoneae</taxon>
        <taxon>Tripsacinae</taxon>
        <taxon>Zea</taxon>
    </lineage>
</organism>
<feature type="region of interest" description="Disordered" evidence="1">
    <location>
        <begin position="1"/>
        <end position="65"/>
    </location>
</feature>
<evidence type="ECO:0000256" key="1">
    <source>
        <dbReference type="SAM" id="MobiDB-lite"/>
    </source>
</evidence>
<sequence length="220" mass="23607">MAASKKDSTAAPEHSGSKLITDQGFEGWPLGRVRQPPQSTQAPRPLLIRGSKAGPPEGFDSRPRACRVRDDSGYVRYMAEARAALPSRQGRSDRSHFALPLTDLTGKQRLSPRSDCCASHPGKADNSKFSLGRNRKLRLARPSASASGTTGSSASPDLRHRPREEVSASPDPKTRPQPRPRKESRPRPNLASASGEVSASPDLGLGPTAPQGIHHYPTPS</sequence>
<protein>
    <submittedName>
        <fullName evidence="2">Putative growth-regulating factor 1</fullName>
    </submittedName>
</protein>
<dbReference type="AlphaFoldDB" id="Q6QP51"/>
<proteinExistence type="predicted"/>